<dbReference type="PANTHER" id="PTHR35011">
    <property type="entry name" value="2,3-DIKETO-L-GULONATE TRAP TRANSPORTER SMALL PERMEASE PROTEIN YIAM"/>
    <property type="match status" value="1"/>
</dbReference>
<accession>A0A2Z4PWJ2</accession>
<dbReference type="InterPro" id="IPR055348">
    <property type="entry name" value="DctQ"/>
</dbReference>
<feature type="domain" description="Tripartite ATP-independent periplasmic transporters DctQ component" evidence="10">
    <location>
        <begin position="35"/>
        <end position="157"/>
    </location>
</feature>
<comment type="subunit">
    <text evidence="9">The complex comprises the extracytoplasmic solute receptor protein and the two transmembrane proteins.</text>
</comment>
<comment type="function">
    <text evidence="9">Part of the tripartite ATP-independent periplasmic (TRAP) transport system.</text>
</comment>
<evidence type="ECO:0000313" key="11">
    <source>
        <dbReference type="EMBL" id="AWY01982.1"/>
    </source>
</evidence>
<dbReference type="RefSeq" id="WP_112140946.1">
    <property type="nucleotide sequence ID" value="NZ_CP016181.1"/>
</dbReference>
<dbReference type="OrthoDB" id="2877624at2"/>
<evidence type="ECO:0000256" key="8">
    <source>
        <dbReference type="ARBA" id="ARBA00038436"/>
    </source>
</evidence>
<keyword evidence="6 9" id="KW-1133">Transmembrane helix</keyword>
<dbReference type="InterPro" id="IPR007387">
    <property type="entry name" value="TRAP_DctQ"/>
</dbReference>
<comment type="caution">
    <text evidence="9">Lacks conserved residue(s) required for the propagation of feature annotation.</text>
</comment>
<evidence type="ECO:0000259" key="10">
    <source>
        <dbReference type="Pfam" id="PF04290"/>
    </source>
</evidence>
<dbReference type="GO" id="GO:0022857">
    <property type="term" value="F:transmembrane transporter activity"/>
    <property type="evidence" value="ECO:0007669"/>
    <property type="project" value="UniProtKB-UniRule"/>
</dbReference>
<keyword evidence="7 9" id="KW-0472">Membrane</keyword>
<evidence type="ECO:0000313" key="12">
    <source>
        <dbReference type="Proteomes" id="UP000249898"/>
    </source>
</evidence>
<dbReference type="AlphaFoldDB" id="A0A2Z4PWJ2"/>
<dbReference type="PANTHER" id="PTHR35011:SF10">
    <property type="entry name" value="TRAP TRANSPORTER SMALL PERMEASE PROTEIN"/>
    <property type="match status" value="1"/>
</dbReference>
<protein>
    <recommendedName>
        <fullName evidence="9">TRAP transporter small permease protein</fullName>
    </recommendedName>
</protein>
<evidence type="ECO:0000256" key="7">
    <source>
        <dbReference type="ARBA" id="ARBA00023136"/>
    </source>
</evidence>
<keyword evidence="4 9" id="KW-0997">Cell inner membrane</keyword>
<dbReference type="GO" id="GO:0005886">
    <property type="term" value="C:plasma membrane"/>
    <property type="evidence" value="ECO:0007669"/>
    <property type="project" value="UniProtKB-SubCell"/>
</dbReference>
<keyword evidence="3" id="KW-1003">Cell membrane</keyword>
<comment type="similarity">
    <text evidence="8 9">Belongs to the TRAP transporter small permease family.</text>
</comment>
<name>A0A2Z4PWJ2_9GAMM</name>
<sequence>MQLNGWIEKHYPEPNIYRWTGLVLEGMSAVVLLLLVLLTCFDVIGRYFFNNSIDGAVEITQLGLAVMVFAQMPVMTWRGSHVVVDLLDPVLGKRVIKVLGIFSVFIISTSFYFLAVRIYQLAERSLRRGEVTEYLGLPAGYIAQYIAIMSWLTAACMLTYGAYRVLTDKNDISQQVGE</sequence>
<dbReference type="Proteomes" id="UP000249898">
    <property type="component" value="Chromosome"/>
</dbReference>
<feature type="transmembrane region" description="Helical" evidence="9">
    <location>
        <begin position="20"/>
        <end position="44"/>
    </location>
</feature>
<evidence type="ECO:0000256" key="3">
    <source>
        <dbReference type="ARBA" id="ARBA00022475"/>
    </source>
</evidence>
<organism evidence="11 12">
    <name type="scientific">Marinomonas primoryensis</name>
    <dbReference type="NCBI Taxonomy" id="178399"/>
    <lineage>
        <taxon>Bacteria</taxon>
        <taxon>Pseudomonadati</taxon>
        <taxon>Pseudomonadota</taxon>
        <taxon>Gammaproteobacteria</taxon>
        <taxon>Oceanospirillales</taxon>
        <taxon>Oceanospirillaceae</taxon>
        <taxon>Marinomonas</taxon>
    </lineage>
</organism>
<keyword evidence="5 9" id="KW-0812">Transmembrane</keyword>
<reference evidence="11 12" key="1">
    <citation type="submission" date="2016-06" db="EMBL/GenBank/DDBJ databases">
        <title>The sequenced genome of the ice-adhering bacterium Marinomonas primoryensis, from Antarctica.</title>
        <authorList>
            <person name="Graham L."/>
            <person name="Vance T.D.R."/>
            <person name="Davies P.L."/>
        </authorList>
    </citation>
    <scope>NUCLEOTIDE SEQUENCE [LARGE SCALE GENOMIC DNA]</scope>
    <source>
        <strain evidence="11 12">AceL</strain>
    </source>
</reference>
<dbReference type="GO" id="GO:0015740">
    <property type="term" value="P:C4-dicarboxylate transport"/>
    <property type="evidence" value="ECO:0007669"/>
    <property type="project" value="TreeGrafter"/>
</dbReference>
<evidence type="ECO:0000256" key="4">
    <source>
        <dbReference type="ARBA" id="ARBA00022519"/>
    </source>
</evidence>
<evidence type="ECO:0000256" key="5">
    <source>
        <dbReference type="ARBA" id="ARBA00022692"/>
    </source>
</evidence>
<gene>
    <name evidence="11" type="ORF">A8139_20050</name>
</gene>
<dbReference type="EMBL" id="CP016181">
    <property type="protein sequence ID" value="AWY01982.1"/>
    <property type="molecule type" value="Genomic_DNA"/>
</dbReference>
<dbReference type="Pfam" id="PF04290">
    <property type="entry name" value="DctQ"/>
    <property type="match status" value="1"/>
</dbReference>
<proteinExistence type="inferred from homology"/>
<evidence type="ECO:0000256" key="2">
    <source>
        <dbReference type="ARBA" id="ARBA00022448"/>
    </source>
</evidence>
<keyword evidence="2 9" id="KW-0813">Transport</keyword>
<evidence type="ECO:0000256" key="6">
    <source>
        <dbReference type="ARBA" id="ARBA00022989"/>
    </source>
</evidence>
<feature type="transmembrane region" description="Helical" evidence="9">
    <location>
        <begin position="95"/>
        <end position="119"/>
    </location>
</feature>
<evidence type="ECO:0000256" key="1">
    <source>
        <dbReference type="ARBA" id="ARBA00004429"/>
    </source>
</evidence>
<comment type="subcellular location">
    <subcellularLocation>
        <location evidence="1 9">Cell inner membrane</location>
        <topology evidence="1 9">Multi-pass membrane protein</topology>
    </subcellularLocation>
</comment>
<feature type="transmembrane region" description="Helical" evidence="9">
    <location>
        <begin position="140"/>
        <end position="163"/>
    </location>
</feature>
<evidence type="ECO:0000256" key="9">
    <source>
        <dbReference type="RuleBase" id="RU369079"/>
    </source>
</evidence>